<evidence type="ECO:0000256" key="4">
    <source>
        <dbReference type="ARBA" id="ARBA00023136"/>
    </source>
</evidence>
<organism evidence="7 8">
    <name type="scientific">Sporosarcina contaminans</name>
    <dbReference type="NCBI Taxonomy" id="633403"/>
    <lineage>
        <taxon>Bacteria</taxon>
        <taxon>Bacillati</taxon>
        <taxon>Bacillota</taxon>
        <taxon>Bacilli</taxon>
        <taxon>Bacillales</taxon>
        <taxon>Caryophanaceae</taxon>
        <taxon>Sporosarcina</taxon>
    </lineage>
</organism>
<keyword evidence="8" id="KW-1185">Reference proteome</keyword>
<comment type="similarity">
    <text evidence="5">Belongs to the bacteriophage holin family. Cp-1 holin subfamily.</text>
</comment>
<dbReference type="RefSeq" id="WP_381479485.1">
    <property type="nucleotide sequence ID" value="NZ_JBHTLT010000001.1"/>
</dbReference>
<reference evidence="8" key="1">
    <citation type="journal article" date="2019" name="Int. J. Syst. Evol. Microbiol.">
        <title>The Global Catalogue of Microorganisms (GCM) 10K type strain sequencing project: providing services to taxonomists for standard genome sequencing and annotation.</title>
        <authorList>
            <consortium name="The Broad Institute Genomics Platform"/>
            <consortium name="The Broad Institute Genome Sequencing Center for Infectious Disease"/>
            <person name="Wu L."/>
            <person name="Ma J."/>
        </authorList>
    </citation>
    <scope>NUCLEOTIDE SEQUENCE [LARGE SCALE GENOMIC DNA]</scope>
    <source>
        <strain evidence="8">CCUG 53915</strain>
    </source>
</reference>
<protein>
    <submittedName>
        <fullName evidence="7">Holin family protein</fullName>
    </submittedName>
</protein>
<dbReference type="Pfam" id="PF05105">
    <property type="entry name" value="Phage_holin_4_1"/>
    <property type="match status" value="1"/>
</dbReference>
<evidence type="ECO:0000256" key="5">
    <source>
        <dbReference type="ARBA" id="ARBA00023600"/>
    </source>
</evidence>
<keyword evidence="3 6" id="KW-1133">Transmembrane helix</keyword>
<evidence type="ECO:0000313" key="7">
    <source>
        <dbReference type="EMBL" id="MFD1203610.1"/>
    </source>
</evidence>
<accession>A0ABW3TSK3</accession>
<feature type="transmembrane region" description="Helical" evidence="6">
    <location>
        <begin position="12"/>
        <end position="39"/>
    </location>
</feature>
<sequence>MTRLQIAGFKSIGALITSFTMFMFGIINEAIIVLVFLMFLDMVTGILRSFLTKSWNSTVGMSGIIKKFAVFLLIGMAGAIEYMVMSVGQDSKGIVIIGVTSFFIINEGISILENCAQIGLPIPPILYNALEKLHKDPYGKEKRLERHPEMDRIDKVALLKENEILQQELKKEKEESK</sequence>
<dbReference type="Proteomes" id="UP001597231">
    <property type="component" value="Unassembled WGS sequence"/>
</dbReference>
<dbReference type="InterPro" id="IPR006480">
    <property type="entry name" value="Phage_holin_4_1"/>
</dbReference>
<dbReference type="NCBIfam" id="TIGR01593">
    <property type="entry name" value="holin_tox_secr"/>
    <property type="match status" value="1"/>
</dbReference>
<evidence type="ECO:0000256" key="6">
    <source>
        <dbReference type="SAM" id="Phobius"/>
    </source>
</evidence>
<evidence type="ECO:0000256" key="3">
    <source>
        <dbReference type="ARBA" id="ARBA00022989"/>
    </source>
</evidence>
<dbReference type="EMBL" id="JBHTLT010000001">
    <property type="protein sequence ID" value="MFD1203610.1"/>
    <property type="molecule type" value="Genomic_DNA"/>
</dbReference>
<keyword evidence="4 6" id="KW-0472">Membrane</keyword>
<proteinExistence type="inferred from homology"/>
<feature type="transmembrane region" description="Helical" evidence="6">
    <location>
        <begin position="59"/>
        <end position="82"/>
    </location>
</feature>
<evidence type="ECO:0000313" key="8">
    <source>
        <dbReference type="Proteomes" id="UP001597231"/>
    </source>
</evidence>
<name>A0ABW3TSK3_9BACL</name>
<keyword evidence="2 6" id="KW-0812">Transmembrane</keyword>
<gene>
    <name evidence="7" type="ORF">ACFQ38_00465</name>
</gene>
<evidence type="ECO:0000256" key="2">
    <source>
        <dbReference type="ARBA" id="ARBA00022692"/>
    </source>
</evidence>
<comment type="caution">
    <text evidence="7">The sequence shown here is derived from an EMBL/GenBank/DDBJ whole genome shotgun (WGS) entry which is preliminary data.</text>
</comment>
<evidence type="ECO:0000256" key="1">
    <source>
        <dbReference type="ARBA" id="ARBA00004141"/>
    </source>
</evidence>
<feature type="transmembrane region" description="Helical" evidence="6">
    <location>
        <begin position="94"/>
        <end position="112"/>
    </location>
</feature>
<comment type="subcellular location">
    <subcellularLocation>
        <location evidence="1">Membrane</location>
        <topology evidence="1">Multi-pass membrane protein</topology>
    </subcellularLocation>
</comment>